<accession>A0ABY6KHN5</accession>
<evidence type="ECO:0000313" key="3">
    <source>
        <dbReference type="EMBL" id="UYV67292.1"/>
    </source>
</evidence>
<protein>
    <submittedName>
        <fullName evidence="3">FHOD1</fullName>
    </submittedName>
</protein>
<feature type="region of interest" description="Disordered" evidence="1">
    <location>
        <begin position="123"/>
        <end position="171"/>
    </location>
</feature>
<dbReference type="EMBL" id="CP092867">
    <property type="protein sequence ID" value="UYV67292.1"/>
    <property type="molecule type" value="Genomic_DNA"/>
</dbReference>
<feature type="region of interest" description="Disordered" evidence="1">
    <location>
        <begin position="198"/>
        <end position="222"/>
    </location>
</feature>
<evidence type="ECO:0000313" key="4">
    <source>
        <dbReference type="Proteomes" id="UP001235939"/>
    </source>
</evidence>
<dbReference type="Pfam" id="PF02181">
    <property type="entry name" value="FH2"/>
    <property type="match status" value="1"/>
</dbReference>
<dbReference type="Gene3D" id="1.25.10.10">
    <property type="entry name" value="Leucine-rich Repeat Variant"/>
    <property type="match status" value="1"/>
</dbReference>
<dbReference type="Proteomes" id="UP001235939">
    <property type="component" value="Chromosome 05"/>
</dbReference>
<dbReference type="PANTHER" id="PTHR45920">
    <property type="entry name" value="FORMIN HOMOLOGY 2 DOMAIN CONTAINING, ISOFORM I"/>
    <property type="match status" value="1"/>
</dbReference>
<reference evidence="3 4" key="1">
    <citation type="submission" date="2022-01" db="EMBL/GenBank/DDBJ databases">
        <title>A chromosomal length assembly of Cordylochernes scorpioides.</title>
        <authorList>
            <person name="Zeh D."/>
            <person name="Zeh J."/>
        </authorList>
    </citation>
    <scope>NUCLEOTIDE SEQUENCE [LARGE SCALE GENOMIC DNA]</scope>
    <source>
        <strain evidence="3">IN4F17</strain>
        <tissue evidence="3">Whole Body</tissue>
    </source>
</reference>
<dbReference type="SMART" id="SM00498">
    <property type="entry name" value="FH2"/>
    <property type="match status" value="1"/>
</dbReference>
<evidence type="ECO:0000256" key="1">
    <source>
        <dbReference type="SAM" id="MobiDB-lite"/>
    </source>
</evidence>
<evidence type="ECO:0000259" key="2">
    <source>
        <dbReference type="PROSITE" id="PS51444"/>
    </source>
</evidence>
<feature type="compositionally biased region" description="Polar residues" evidence="1">
    <location>
        <begin position="149"/>
        <end position="164"/>
    </location>
</feature>
<feature type="compositionally biased region" description="Pro residues" evidence="1">
    <location>
        <begin position="209"/>
        <end position="218"/>
    </location>
</feature>
<dbReference type="InterPro" id="IPR011989">
    <property type="entry name" value="ARM-like"/>
</dbReference>
<feature type="compositionally biased region" description="Pro residues" evidence="1">
    <location>
        <begin position="296"/>
        <end position="309"/>
    </location>
</feature>
<feature type="compositionally biased region" description="Pro residues" evidence="1">
    <location>
        <begin position="359"/>
        <end position="390"/>
    </location>
</feature>
<dbReference type="InterPro" id="IPR042201">
    <property type="entry name" value="FH2_Formin_sf"/>
</dbReference>
<feature type="compositionally biased region" description="Low complexity" evidence="1">
    <location>
        <begin position="285"/>
        <end position="295"/>
    </location>
</feature>
<dbReference type="InterPro" id="IPR056771">
    <property type="entry name" value="FH3_FHOD1-3-like"/>
</dbReference>
<keyword evidence="4" id="KW-1185">Reference proteome</keyword>
<organism evidence="3 4">
    <name type="scientific">Cordylochernes scorpioides</name>
    <dbReference type="NCBI Taxonomy" id="51811"/>
    <lineage>
        <taxon>Eukaryota</taxon>
        <taxon>Metazoa</taxon>
        <taxon>Ecdysozoa</taxon>
        <taxon>Arthropoda</taxon>
        <taxon>Chelicerata</taxon>
        <taxon>Arachnida</taxon>
        <taxon>Pseudoscorpiones</taxon>
        <taxon>Cheliferoidea</taxon>
        <taxon>Chernetidae</taxon>
        <taxon>Cordylochernes</taxon>
    </lineage>
</organism>
<dbReference type="InterPro" id="IPR015425">
    <property type="entry name" value="FH2_Formin"/>
</dbReference>
<dbReference type="Pfam" id="PF24959">
    <property type="entry name" value="FH3_FHOD1-3"/>
    <property type="match status" value="1"/>
</dbReference>
<feature type="region of interest" description="Disordered" evidence="1">
    <location>
        <begin position="910"/>
        <end position="937"/>
    </location>
</feature>
<feature type="region of interest" description="Disordered" evidence="1">
    <location>
        <begin position="355"/>
        <end position="390"/>
    </location>
</feature>
<gene>
    <name evidence="3" type="ORF">LAZ67_5000137</name>
</gene>
<dbReference type="Gene3D" id="1.20.58.2220">
    <property type="entry name" value="Formin, FH2 domain"/>
    <property type="match status" value="1"/>
</dbReference>
<feature type="compositionally biased region" description="Basic and acidic residues" evidence="1">
    <location>
        <begin position="926"/>
        <end position="937"/>
    </location>
</feature>
<dbReference type="PROSITE" id="PS51444">
    <property type="entry name" value="FH2"/>
    <property type="match status" value="1"/>
</dbReference>
<feature type="region of interest" description="Disordered" evidence="1">
    <location>
        <begin position="282"/>
        <end position="315"/>
    </location>
</feature>
<proteinExistence type="predicted"/>
<sequence length="937" mass="104678">MAVAGHKPWSNVMTLLNERDGTDTELLVYAVTLLNKTLSGIPDQDTYYDVVDSLEEQGMAQVIRHYMGRQGADLDLLQQFNIYEVIGGALCPSHWLELSAVLKLEDGEGDDDTQPLLENYKIRQSTRKPHPSFANGDTRRKSRRHSTDSRPSATTASQPQNGLTVTDRPSGFPPFHPISLVKVDVCAAPTTGPSLVQRQRSQFEQVRQPEPPQSPPRADPTKKSWMLSMMYGKSQEEGADGAEEVVVRPQQIRKESNGTPATTNGHSANFTHAAGIIHRAKEGLAAASAPRAPAQQPEPPCRAAPPTGPRPDSELQWDQLTKSLNRPLIINDLDFTDLKQDDDCDFLANSISNGCVADGPPPPPPGGILPPPPPPGGLAPPPPPPFMMPPPPPIRRNPAPEQCYQTQPPTTNGCNKTKKTLKLFWKEVKDDPGLLSRIGRRKTIWDELSPVSLDLQRLEHLFENRAKDVLNKKIQDTGAGKKNEIIVLDPKRSNAINIGMTKLPPPRTIKTAILKMDSTIMNREGIEIVTTMRERGRSFPPPANLFEAVPVSSFNRWDVQKLLSTMLPTEEEKNKITEAQMANPELPLGSAEQLLLTLSSISELEARLRLWAFRLDYDSMEKEVAEPLMDLKQAIVEIENNKTFRLVLSTLRSIGNFLNGNQVKGFQLEYLSKVPEVKDTVHKHSLLYHLCQMVMERCPDSSDLYSELGAVTRASKADYDEVARSLGRMQADCKASWEFLKAIAKHDGSTSMRVKMSEFLADCAERIVVLGVIHRRVTNRFNKFLVYLGSGAMKHQHVCKVISEFALEYRTTRERVVQQMEKRANHRERCKTRGKMIIETFKSKEQVQADQELRQLLAPESRFTKWGTVPAIRSKPAVVLLGANNTVPSRQGAGGGDMTDEEMLESLVRTAQISRSNEPRLRKKARYGDRKSYKSNK</sequence>
<dbReference type="PANTHER" id="PTHR45920:SF4">
    <property type="entry name" value="FORMIN HOMOLOGY 2 DOMAIN CONTAINING, ISOFORM I"/>
    <property type="match status" value="1"/>
</dbReference>
<feature type="domain" description="FH2" evidence="2">
    <location>
        <begin position="410"/>
        <end position="835"/>
    </location>
</feature>
<name>A0ABY6KHN5_9ARAC</name>
<dbReference type="SUPFAM" id="SSF101447">
    <property type="entry name" value="Formin homology 2 domain (FH2 domain)"/>
    <property type="match status" value="1"/>
</dbReference>